<accession>A0ABU6CF60</accession>
<sequence>MPVLKTPEEVDAWLSNAGWYPGRRCADLAAAEVASVLQDFLDDGGSLVVIDPALDFLREHVGLVAPRHASTDDRVEFNPRLMYREAAEDVQEIADGLAKNIFPVAHDTYDGGTVLIDEVGRFFYMHHSGNYFLGDEKYSALMNYSRGYPLEDAEDYYV</sequence>
<reference evidence="1 2" key="1">
    <citation type="submission" date="2022-10" db="EMBL/GenBank/DDBJ databases">
        <authorList>
            <person name="Xie J."/>
            <person name="Shen N."/>
        </authorList>
    </citation>
    <scope>NUCLEOTIDE SEQUENCE [LARGE SCALE GENOMIC DNA]</scope>
    <source>
        <strain evidence="1 2">DSM 41681</strain>
    </source>
</reference>
<comment type="caution">
    <text evidence="1">The sequence shown here is derived from an EMBL/GenBank/DDBJ whole genome shotgun (WGS) entry which is preliminary data.</text>
</comment>
<gene>
    <name evidence="1" type="ORF">OKJ48_24295</name>
</gene>
<protein>
    <submittedName>
        <fullName evidence="1">SUKH-3 domain-containing protein</fullName>
    </submittedName>
</protein>
<evidence type="ECO:0000313" key="1">
    <source>
        <dbReference type="EMBL" id="MEB3963339.1"/>
    </source>
</evidence>
<dbReference type="Pfam" id="PF14433">
    <property type="entry name" value="SUKH-3"/>
    <property type="match status" value="1"/>
</dbReference>
<keyword evidence="2" id="KW-1185">Reference proteome</keyword>
<name>A0ABU6CF60_9ACTN</name>
<dbReference type="EMBL" id="JAOZYB010000224">
    <property type="protein sequence ID" value="MEB3963339.1"/>
    <property type="molecule type" value="Genomic_DNA"/>
</dbReference>
<dbReference type="InterPro" id="IPR025850">
    <property type="entry name" value="SUKH-3"/>
</dbReference>
<proteinExistence type="predicted"/>
<organism evidence="1 2">
    <name type="scientific">Streptomyces kunmingensis</name>
    <dbReference type="NCBI Taxonomy" id="68225"/>
    <lineage>
        <taxon>Bacteria</taxon>
        <taxon>Bacillati</taxon>
        <taxon>Actinomycetota</taxon>
        <taxon>Actinomycetes</taxon>
        <taxon>Kitasatosporales</taxon>
        <taxon>Streptomycetaceae</taxon>
        <taxon>Streptomyces</taxon>
    </lineage>
</organism>
<dbReference type="RefSeq" id="WP_324771077.1">
    <property type="nucleotide sequence ID" value="NZ_BAAATS010000006.1"/>
</dbReference>
<dbReference type="Proteomes" id="UP001352223">
    <property type="component" value="Unassembled WGS sequence"/>
</dbReference>
<evidence type="ECO:0000313" key="2">
    <source>
        <dbReference type="Proteomes" id="UP001352223"/>
    </source>
</evidence>